<organism evidence="1 2">
    <name type="scientific">Streptomyces phaeofaciens</name>
    <dbReference type="NCBI Taxonomy" id="68254"/>
    <lineage>
        <taxon>Bacteria</taxon>
        <taxon>Bacillati</taxon>
        <taxon>Actinomycetota</taxon>
        <taxon>Actinomycetes</taxon>
        <taxon>Kitasatosporales</taxon>
        <taxon>Streptomycetaceae</taxon>
        <taxon>Streptomyces</taxon>
    </lineage>
</organism>
<evidence type="ECO:0000313" key="1">
    <source>
        <dbReference type="EMBL" id="GGT93934.1"/>
    </source>
</evidence>
<dbReference type="Proteomes" id="UP000646776">
    <property type="component" value="Unassembled WGS sequence"/>
</dbReference>
<dbReference type="RefSeq" id="WP_189717937.1">
    <property type="nucleotide sequence ID" value="NZ_BMSA01000044.1"/>
</dbReference>
<name>A0A918M0R0_9ACTN</name>
<comment type="caution">
    <text evidence="1">The sequence shown here is derived from an EMBL/GenBank/DDBJ whole genome shotgun (WGS) entry which is preliminary data.</text>
</comment>
<evidence type="ECO:0000313" key="2">
    <source>
        <dbReference type="Proteomes" id="UP000646776"/>
    </source>
</evidence>
<reference evidence="1" key="2">
    <citation type="submission" date="2020-09" db="EMBL/GenBank/DDBJ databases">
        <authorList>
            <person name="Sun Q."/>
            <person name="Ohkuma M."/>
        </authorList>
    </citation>
    <scope>NUCLEOTIDE SEQUENCE</scope>
    <source>
        <strain evidence="1">JCM 4125</strain>
    </source>
</reference>
<sequence>MPDKPSTQDTIKNFLSDIADSSNRAFNEFLDPPNKSKKSDLPEWFPSGHPLAALAGTPVGALQALAALGGTVNPVAVLAGANPLAALADTSHHTSASVNPLAALTGAANPLAALAGAVNPVAALGGASASANPLAAVGQLAGAAAALPASAGALGGLAESLATLPQQIARLSELLSTLVDALDTVQSVAATAGVRPSASAKKV</sequence>
<dbReference type="AlphaFoldDB" id="A0A918M0R0"/>
<dbReference type="EMBL" id="BMSA01000044">
    <property type="protein sequence ID" value="GGT93934.1"/>
    <property type="molecule type" value="Genomic_DNA"/>
</dbReference>
<reference evidence="1" key="1">
    <citation type="journal article" date="2014" name="Int. J. Syst. Evol. Microbiol.">
        <title>Complete genome sequence of Corynebacterium casei LMG S-19264T (=DSM 44701T), isolated from a smear-ripened cheese.</title>
        <authorList>
            <consortium name="US DOE Joint Genome Institute (JGI-PGF)"/>
            <person name="Walter F."/>
            <person name="Albersmeier A."/>
            <person name="Kalinowski J."/>
            <person name="Ruckert C."/>
        </authorList>
    </citation>
    <scope>NUCLEOTIDE SEQUENCE</scope>
    <source>
        <strain evidence="1">JCM 4125</strain>
    </source>
</reference>
<keyword evidence="2" id="KW-1185">Reference proteome</keyword>
<protein>
    <submittedName>
        <fullName evidence="1">Uncharacterized protein</fullName>
    </submittedName>
</protein>
<proteinExistence type="predicted"/>
<accession>A0A918M0R0</accession>
<gene>
    <name evidence="1" type="ORF">GCM10010226_84670</name>
</gene>